<name>A0ABT6H6Z7_9BACI</name>
<keyword evidence="2" id="KW-1185">Reference proteome</keyword>
<protein>
    <recommendedName>
        <fullName evidence="3">Type II-A CRISPR-associated protein Csn2</fullName>
    </recommendedName>
</protein>
<dbReference type="RefSeq" id="WP_278018436.1">
    <property type="nucleotide sequence ID" value="NZ_JARRRY010000013.1"/>
</dbReference>
<dbReference type="Proteomes" id="UP001218246">
    <property type="component" value="Unassembled WGS sequence"/>
</dbReference>
<comment type="caution">
    <text evidence="1">The sequence shown here is derived from an EMBL/GenBank/DDBJ whole genome shotgun (WGS) entry which is preliminary data.</text>
</comment>
<evidence type="ECO:0000313" key="1">
    <source>
        <dbReference type="EMBL" id="MDG5754825.1"/>
    </source>
</evidence>
<evidence type="ECO:0008006" key="3">
    <source>
        <dbReference type="Google" id="ProtNLM"/>
    </source>
</evidence>
<proteinExistence type="predicted"/>
<dbReference type="EMBL" id="JARULN010000013">
    <property type="protein sequence ID" value="MDG5754825.1"/>
    <property type="molecule type" value="Genomic_DNA"/>
</dbReference>
<reference evidence="1 2" key="1">
    <citation type="submission" date="2023-04" db="EMBL/GenBank/DDBJ databases">
        <title>Ectobacillus antri isolated from activated sludge.</title>
        <authorList>
            <person name="Yan P."/>
            <person name="Liu X."/>
        </authorList>
    </citation>
    <scope>NUCLEOTIDE SEQUENCE [LARGE SCALE GENOMIC DNA]</scope>
    <source>
        <strain evidence="1 2">C18H</strain>
    </source>
</reference>
<evidence type="ECO:0000313" key="2">
    <source>
        <dbReference type="Proteomes" id="UP001218246"/>
    </source>
</evidence>
<accession>A0ABT6H6Z7</accession>
<organism evidence="1 2">
    <name type="scientific">Ectobacillus antri</name>
    <dbReference type="NCBI Taxonomy" id="2486280"/>
    <lineage>
        <taxon>Bacteria</taxon>
        <taxon>Bacillati</taxon>
        <taxon>Bacillota</taxon>
        <taxon>Bacilli</taxon>
        <taxon>Bacillales</taxon>
        <taxon>Bacillaceae</taxon>
        <taxon>Ectobacillus</taxon>
    </lineage>
</organism>
<gene>
    <name evidence="1" type="ORF">P6P90_12720</name>
</gene>
<sequence length="194" mass="22665">MITVSIDTHSETEDFFRVIGTPKYRYYVQPTEVKSMLSAYFRKISLLPVYVIFSTYHDFEDIEVLLKKLRQPYDIQRLADTCTVMIDGKTVRYHVPLFRMQVDCINALQEIIVQTFWLAESNCSYIISFSNNVRVTTQITKSMRNKHVETSILQIDMNVPATTMCMAHDADGFYLFSNEETYSSVEKVYNHFAD</sequence>